<evidence type="ECO:0000256" key="12">
    <source>
        <dbReference type="ARBA" id="ARBA00023293"/>
    </source>
</evidence>
<dbReference type="InterPro" id="IPR036097">
    <property type="entry name" value="HisK_dim/P_sf"/>
</dbReference>
<dbReference type="SMART" id="SM00388">
    <property type="entry name" value="HisKA"/>
    <property type="match status" value="1"/>
</dbReference>
<dbReference type="InterPro" id="IPR011645">
    <property type="entry name" value="HNOB_dom_associated"/>
</dbReference>
<keyword evidence="11" id="KW-0472">Membrane</keyword>
<dbReference type="EMBL" id="ANOH01000107">
    <property type="protein sequence ID" value="EMI57158.1"/>
    <property type="molecule type" value="Genomic_DNA"/>
</dbReference>
<dbReference type="FunFam" id="3.30.565.10:FF:000010">
    <property type="entry name" value="Sensor histidine kinase RcsC"/>
    <property type="match status" value="1"/>
</dbReference>
<dbReference type="CDD" id="cd00082">
    <property type="entry name" value="HisKA"/>
    <property type="match status" value="1"/>
</dbReference>
<evidence type="ECO:0000256" key="9">
    <source>
        <dbReference type="ARBA" id="ARBA00022840"/>
    </source>
</evidence>
<dbReference type="PATRIC" id="fig|1263870.3.peg.1486"/>
<feature type="modified residue" description="4-aspartylphosphate" evidence="14">
    <location>
        <position position="479"/>
    </location>
</feature>
<feature type="modified residue" description="4-aspartylphosphate" evidence="14">
    <location>
        <position position="616"/>
    </location>
</feature>
<dbReference type="CDD" id="cd00156">
    <property type="entry name" value="REC"/>
    <property type="match status" value="1"/>
</dbReference>
<feature type="domain" description="Response regulatory" evidence="17">
    <location>
        <begin position="567"/>
        <end position="687"/>
    </location>
</feature>
<dbReference type="CDD" id="cd16922">
    <property type="entry name" value="HATPase_EvgS-ArcB-TorS-like"/>
    <property type="match status" value="1"/>
</dbReference>
<dbReference type="PANTHER" id="PTHR45339">
    <property type="entry name" value="HYBRID SIGNAL TRANSDUCTION HISTIDINE KINASE J"/>
    <property type="match status" value="1"/>
</dbReference>
<comment type="caution">
    <text evidence="19">The sequence shown here is derived from an EMBL/GenBank/DDBJ whole genome shotgun (WGS) entry which is preliminary data.</text>
</comment>
<dbReference type="GO" id="GO:0005886">
    <property type="term" value="C:plasma membrane"/>
    <property type="evidence" value="ECO:0007669"/>
    <property type="project" value="UniProtKB-SubCell"/>
</dbReference>
<protein>
    <submittedName>
        <fullName evidence="19">Two-component hybrid sensor and regulator</fullName>
    </submittedName>
</protein>
<keyword evidence="20" id="KW-1185">Reference proteome</keyword>
<evidence type="ECO:0000259" key="16">
    <source>
        <dbReference type="PROSITE" id="PS50109"/>
    </source>
</evidence>
<feature type="domain" description="Histidine kinase" evidence="16">
    <location>
        <begin position="186"/>
        <end position="407"/>
    </location>
</feature>
<dbReference type="PROSITE" id="PS50109">
    <property type="entry name" value="HIS_KIN"/>
    <property type="match status" value="1"/>
</dbReference>
<comment type="catalytic activity">
    <reaction evidence="1">
        <text>ATP + protein L-histidine = ADP + protein N-phospho-L-histidine.</text>
        <dbReference type="EC" id="2.7.13.3"/>
    </reaction>
</comment>
<dbReference type="AlphaFoldDB" id="M5UMC8"/>
<name>M5UMC8_9BACT</name>
<feature type="modified residue" description="Phosphohistidine" evidence="13">
    <location>
        <position position="767"/>
    </location>
</feature>
<keyword evidence="4 14" id="KW-0597">Phosphoprotein</keyword>
<keyword evidence="6" id="KW-0812">Transmembrane</keyword>
<evidence type="ECO:0000313" key="20">
    <source>
        <dbReference type="Proteomes" id="UP000011885"/>
    </source>
</evidence>
<dbReference type="Pfam" id="PF02518">
    <property type="entry name" value="HATPase_c"/>
    <property type="match status" value="1"/>
</dbReference>
<dbReference type="InterPro" id="IPR036890">
    <property type="entry name" value="HATPase_C_sf"/>
</dbReference>
<accession>M5UMC8</accession>
<keyword evidence="12" id="KW-0141">cGMP biosynthesis</keyword>
<dbReference type="GO" id="GO:0000155">
    <property type="term" value="F:phosphorelay sensor kinase activity"/>
    <property type="evidence" value="ECO:0007669"/>
    <property type="project" value="InterPro"/>
</dbReference>
<evidence type="ECO:0000256" key="5">
    <source>
        <dbReference type="ARBA" id="ARBA00022679"/>
    </source>
</evidence>
<dbReference type="InterPro" id="IPR036641">
    <property type="entry name" value="HPT_dom_sf"/>
</dbReference>
<dbReference type="CDD" id="cd17546">
    <property type="entry name" value="REC_hyHK_CKI1_RcsC-like"/>
    <property type="match status" value="1"/>
</dbReference>
<dbReference type="SMART" id="SM00387">
    <property type="entry name" value="HATPase_c"/>
    <property type="match status" value="1"/>
</dbReference>
<dbReference type="SUPFAM" id="SSF52172">
    <property type="entry name" value="CheY-like"/>
    <property type="match status" value="2"/>
</dbReference>
<feature type="region of interest" description="Disordered" evidence="15">
    <location>
        <begin position="688"/>
        <end position="712"/>
    </location>
</feature>
<evidence type="ECO:0000313" key="19">
    <source>
        <dbReference type="EMBL" id="EMI57158.1"/>
    </source>
</evidence>
<dbReference type="Gene3D" id="1.20.120.160">
    <property type="entry name" value="HPT domain"/>
    <property type="match status" value="1"/>
</dbReference>
<evidence type="ECO:0000256" key="2">
    <source>
        <dbReference type="ARBA" id="ARBA00004651"/>
    </source>
</evidence>
<dbReference type="InterPro" id="IPR008207">
    <property type="entry name" value="Sig_transdc_His_kin_Hpt_dom"/>
</dbReference>
<keyword evidence="9" id="KW-0067">ATP-binding</keyword>
<evidence type="ECO:0000256" key="14">
    <source>
        <dbReference type="PROSITE-ProRule" id="PRU00169"/>
    </source>
</evidence>
<evidence type="ECO:0000259" key="17">
    <source>
        <dbReference type="PROSITE" id="PS50110"/>
    </source>
</evidence>
<dbReference type="Gene3D" id="3.30.565.10">
    <property type="entry name" value="Histidine kinase-like ATPase, C-terminal domain"/>
    <property type="match status" value="1"/>
</dbReference>
<dbReference type="PRINTS" id="PR00344">
    <property type="entry name" value="BCTRLSENSOR"/>
</dbReference>
<dbReference type="CDD" id="cd00088">
    <property type="entry name" value="HPT"/>
    <property type="match status" value="1"/>
</dbReference>
<dbReference type="InterPro" id="IPR004358">
    <property type="entry name" value="Sig_transdc_His_kin-like_C"/>
</dbReference>
<evidence type="ECO:0000256" key="6">
    <source>
        <dbReference type="ARBA" id="ARBA00022692"/>
    </source>
</evidence>
<dbReference type="Pfam" id="PF00512">
    <property type="entry name" value="HisKA"/>
    <property type="match status" value="1"/>
</dbReference>
<feature type="domain" description="HPt" evidence="18">
    <location>
        <begin position="728"/>
        <end position="828"/>
    </location>
</feature>
<keyword evidence="7" id="KW-0547">Nucleotide-binding</keyword>
<dbReference type="InterPro" id="IPR003661">
    <property type="entry name" value="HisK_dim/P_dom"/>
</dbReference>
<comment type="subcellular location">
    <subcellularLocation>
        <location evidence="2">Cell membrane</location>
        <topology evidence="2">Multi-pass membrane protein</topology>
    </subcellularLocation>
</comment>
<gene>
    <name evidence="19" type="ORF">RSSM_01386</name>
</gene>
<evidence type="ECO:0000256" key="11">
    <source>
        <dbReference type="ARBA" id="ARBA00023136"/>
    </source>
</evidence>
<dbReference type="SUPFAM" id="SSF47226">
    <property type="entry name" value="Histidine-containing phosphotransfer domain, HPT domain"/>
    <property type="match status" value="1"/>
</dbReference>
<evidence type="ECO:0000256" key="7">
    <source>
        <dbReference type="ARBA" id="ARBA00022741"/>
    </source>
</evidence>
<dbReference type="GO" id="GO:0004383">
    <property type="term" value="F:guanylate cyclase activity"/>
    <property type="evidence" value="ECO:0007669"/>
    <property type="project" value="InterPro"/>
</dbReference>
<dbReference type="SUPFAM" id="SSF47384">
    <property type="entry name" value="Homodimeric domain of signal transducing histidine kinase"/>
    <property type="match status" value="1"/>
</dbReference>
<dbReference type="FunFam" id="1.10.287.130:FF:000003">
    <property type="entry name" value="Histidine kinase"/>
    <property type="match status" value="1"/>
</dbReference>
<dbReference type="Pfam" id="PF07701">
    <property type="entry name" value="HNOBA"/>
    <property type="match status" value="1"/>
</dbReference>
<evidence type="ECO:0000256" key="4">
    <source>
        <dbReference type="ARBA" id="ARBA00022553"/>
    </source>
</evidence>
<evidence type="ECO:0000259" key="18">
    <source>
        <dbReference type="PROSITE" id="PS50894"/>
    </source>
</evidence>
<dbReference type="Pfam" id="PF00072">
    <property type="entry name" value="Response_reg"/>
    <property type="match status" value="2"/>
</dbReference>
<keyword evidence="3" id="KW-1003">Cell membrane</keyword>
<feature type="domain" description="Response regulatory" evidence="17">
    <location>
        <begin position="425"/>
        <end position="543"/>
    </location>
</feature>
<evidence type="ECO:0000256" key="10">
    <source>
        <dbReference type="ARBA" id="ARBA00022989"/>
    </source>
</evidence>
<dbReference type="SUPFAM" id="SSF55874">
    <property type="entry name" value="ATPase domain of HSP90 chaperone/DNA topoisomerase II/histidine kinase"/>
    <property type="match status" value="1"/>
</dbReference>
<evidence type="ECO:0000256" key="3">
    <source>
        <dbReference type="ARBA" id="ARBA00022475"/>
    </source>
</evidence>
<dbReference type="Gene3D" id="1.10.287.130">
    <property type="match status" value="1"/>
</dbReference>
<dbReference type="PANTHER" id="PTHR45339:SF5">
    <property type="entry name" value="HISTIDINE KINASE"/>
    <property type="match status" value="1"/>
</dbReference>
<evidence type="ECO:0000256" key="1">
    <source>
        <dbReference type="ARBA" id="ARBA00000085"/>
    </source>
</evidence>
<dbReference type="GO" id="GO:0005524">
    <property type="term" value="F:ATP binding"/>
    <property type="evidence" value="ECO:0007669"/>
    <property type="project" value="UniProtKB-KW"/>
</dbReference>
<evidence type="ECO:0000256" key="8">
    <source>
        <dbReference type="ARBA" id="ARBA00022777"/>
    </source>
</evidence>
<reference evidence="19 20" key="1">
    <citation type="journal article" date="2013" name="Mar. Genomics">
        <title>Expression of sulfatases in Rhodopirellula baltica and the diversity of sulfatases in the genus Rhodopirellula.</title>
        <authorList>
            <person name="Wegner C.E."/>
            <person name="Richter-Heitmann T."/>
            <person name="Klindworth A."/>
            <person name="Klockow C."/>
            <person name="Richter M."/>
            <person name="Achstetter T."/>
            <person name="Glockner F.O."/>
            <person name="Harder J."/>
        </authorList>
    </citation>
    <scope>NUCLEOTIDE SEQUENCE [LARGE SCALE GENOMIC DNA]</scope>
    <source>
        <strain evidence="19 20">SM41</strain>
    </source>
</reference>
<keyword evidence="5" id="KW-0808">Transferase</keyword>
<dbReference type="Pfam" id="PF01627">
    <property type="entry name" value="Hpt"/>
    <property type="match status" value="1"/>
</dbReference>
<dbReference type="PROSITE" id="PS50894">
    <property type="entry name" value="HPT"/>
    <property type="match status" value="1"/>
</dbReference>
<dbReference type="InterPro" id="IPR001789">
    <property type="entry name" value="Sig_transdc_resp-reg_receiver"/>
</dbReference>
<dbReference type="SMART" id="SM00448">
    <property type="entry name" value="REC"/>
    <property type="match status" value="2"/>
</dbReference>
<dbReference type="Gene3D" id="3.40.50.2300">
    <property type="match status" value="2"/>
</dbReference>
<dbReference type="PROSITE" id="PS50110">
    <property type="entry name" value="RESPONSE_REGULATORY"/>
    <property type="match status" value="2"/>
</dbReference>
<proteinExistence type="predicted"/>
<organism evidence="19 20">
    <name type="scientific">Rhodopirellula sallentina SM41</name>
    <dbReference type="NCBI Taxonomy" id="1263870"/>
    <lineage>
        <taxon>Bacteria</taxon>
        <taxon>Pseudomonadati</taxon>
        <taxon>Planctomycetota</taxon>
        <taxon>Planctomycetia</taxon>
        <taxon>Pirellulales</taxon>
        <taxon>Pirellulaceae</taxon>
        <taxon>Rhodopirellula</taxon>
    </lineage>
</organism>
<evidence type="ECO:0000256" key="13">
    <source>
        <dbReference type="PROSITE-ProRule" id="PRU00110"/>
    </source>
</evidence>
<keyword evidence="10" id="KW-1133">Transmembrane helix</keyword>
<sequence>MDSIDIQSLTRLGSCVLVVDASDEIQWASDCVTRLAGRDLVGTKLDEIVTESDRPIVAFSIRTPGPLPCPLRGAWLPTGDEAHRCFVGSPVPNSTEEMTQIGLQIDDFVESDSWLSYLILADEAAATEQVTAARIERLKEEQKKLGEANRHLEDARQATLNMMFDLEEARHAAEEATQAKSQFLASMSHELRTPLNGIIGMSDLLAGTNLTAKQSQFVDACRSSGETLLTLINDILDFSKIEAGKVELETHEFDLELLATDTVDAMTWRAKQKGLEMPCRVARDACLLFEGDSGRLRQILTNLLSNAVKFADEGEITLSVEVVDQSADETTIRFEVADTGIGIPEDRIDRLFGAFSQIDSSVTRKYGGTGLGLSISQSLVKLMGGTIGVESEEGVGSTFWFEIPFGTGTPKIKPVGCSTKITAQRILIVDDNKTNRTVLAEYTSECGHVSTPVASFEEAIAAIETSNEHNQPYNLVFTDYHMPHRDGLELATAIHDQYDIPIALISSIGLDLEPDELKQYGVDRVLHKPLRRGDICETIRSIIGKHGQPDSQKQDTHRIAGDDINSHLLLVEDNAINRMYMVEVIQQLGCTCDTACNGEEAVDAIQRNHYDVVLMDCQMPVMDGLEATRRIRRIESETNSSSPLTIVALTANAIKGDREKCIEAGMDDYLTKPIKVEKVRELLETLHHTQTSDPETETAPCEIEPSTNRATPSPAIEANSMLSRCFGNLEFACSLLDELESTGLQRVEDIRVPALEQDASGMAGAAHSLKGAAGILCAEALQDIAARIEQAGRESELDNVDTMLAELSSEMRRCLDYLPILKEELKSATCEKEHGSLSS</sequence>
<keyword evidence="8" id="KW-0418">Kinase</keyword>
<dbReference type="InterPro" id="IPR005467">
    <property type="entry name" value="His_kinase_dom"/>
</dbReference>
<dbReference type="OrthoDB" id="9762493at2"/>
<dbReference type="Proteomes" id="UP000011885">
    <property type="component" value="Unassembled WGS sequence"/>
</dbReference>
<evidence type="ECO:0000256" key="15">
    <source>
        <dbReference type="SAM" id="MobiDB-lite"/>
    </source>
</evidence>
<dbReference type="InterPro" id="IPR011006">
    <property type="entry name" value="CheY-like_superfamily"/>
</dbReference>
<dbReference type="InterPro" id="IPR003594">
    <property type="entry name" value="HATPase_dom"/>
</dbReference>